<comment type="caution">
    <text evidence="2">The sequence shown here is derived from an EMBL/GenBank/DDBJ whole genome shotgun (WGS) entry which is preliminary data.</text>
</comment>
<keyword evidence="1" id="KW-1133">Transmembrane helix</keyword>
<dbReference type="AlphaFoldDB" id="A0A7W8G6V2"/>
<evidence type="ECO:0000313" key="3">
    <source>
        <dbReference type="Proteomes" id="UP000518887"/>
    </source>
</evidence>
<keyword evidence="3" id="KW-1185">Reference proteome</keyword>
<dbReference type="RefSeq" id="WP_184656680.1">
    <property type="nucleotide sequence ID" value="NZ_JACHFQ010000001.1"/>
</dbReference>
<sequence length="582" mass="64442">MYRHPFRKSFGLIVLYSIIIIGIFVLQFRNESVVSKNIGLLSISFAQSQNEAGEVSLKNSLQVAFKGISFIADEVNPAQLYLSPEEGFQTKKNLTLLSYEQRNPLSYTFNFTEGVSLTFAVTGTDSSAAFSITASLPPESSGLYLNYKPSSGFSVTEKTRTKLILNSKNLTYAFTASSIDEHAIFLSSKNFVANYVAYNPSIEFSFESIDSDMIIAQKSTYDTNIRSLRSNLVTSVSESIKNNQTLSEKSVIAYVAEMASQGRYTEAVENVPDSFKKGNKRTYLSAPYFNTLTSMYPTLEMYTNNMAEMVANAIESSSLSIFSVNELADYINILPDSSNLRSLLALPSRIFEDESTAAQVKLSQATGVLNTYLRLSSLHSSYADILLPSVEKCLKIIESACVLNDSLLTLTAKDVTISNYLAILTGNSLIRWGDFNNASEYSQAGYAIINSILSLNSLDSITMADVYPILVDNPFYPHNKVLSRTPGGVIWAWTCAPSISYSAQANSATISINFPKNEINYIIVNGIISFSEIEIYGLSFHSDPRFESYNSSGFIYDDTKNALFLKSRHKSETEIVRLTYGQ</sequence>
<dbReference type="EMBL" id="JACHFQ010000001">
    <property type="protein sequence ID" value="MBB5224923.1"/>
    <property type="molecule type" value="Genomic_DNA"/>
</dbReference>
<keyword evidence="1" id="KW-0812">Transmembrane</keyword>
<evidence type="ECO:0000313" key="2">
    <source>
        <dbReference type="EMBL" id="MBB5224923.1"/>
    </source>
</evidence>
<dbReference type="Proteomes" id="UP000518887">
    <property type="component" value="Unassembled WGS sequence"/>
</dbReference>
<name>A0A7W8G6V2_9SPIR</name>
<proteinExistence type="predicted"/>
<gene>
    <name evidence="2" type="ORF">HNP76_000263</name>
</gene>
<organism evidence="2 3">
    <name type="scientific">Treponema ruminis</name>
    <dbReference type="NCBI Taxonomy" id="744515"/>
    <lineage>
        <taxon>Bacteria</taxon>
        <taxon>Pseudomonadati</taxon>
        <taxon>Spirochaetota</taxon>
        <taxon>Spirochaetia</taxon>
        <taxon>Spirochaetales</taxon>
        <taxon>Treponemataceae</taxon>
        <taxon>Treponema</taxon>
    </lineage>
</organism>
<reference evidence="2 3" key="1">
    <citation type="submission" date="2020-08" db="EMBL/GenBank/DDBJ databases">
        <title>Genomic Encyclopedia of Type Strains, Phase IV (KMG-IV): sequencing the most valuable type-strain genomes for metagenomic binning, comparative biology and taxonomic classification.</title>
        <authorList>
            <person name="Goeker M."/>
        </authorList>
    </citation>
    <scope>NUCLEOTIDE SEQUENCE [LARGE SCALE GENOMIC DNA]</scope>
    <source>
        <strain evidence="2 3">DSM 103462</strain>
    </source>
</reference>
<protein>
    <submittedName>
        <fullName evidence="2">Uncharacterized protein</fullName>
    </submittedName>
</protein>
<evidence type="ECO:0000256" key="1">
    <source>
        <dbReference type="SAM" id="Phobius"/>
    </source>
</evidence>
<accession>A0A7W8G6V2</accession>
<keyword evidence="1" id="KW-0472">Membrane</keyword>
<feature type="transmembrane region" description="Helical" evidence="1">
    <location>
        <begin position="9"/>
        <end position="28"/>
    </location>
</feature>